<keyword evidence="5" id="KW-1185">Reference proteome</keyword>
<gene>
    <name evidence="4" type="ORF">BIY21_10090</name>
</gene>
<comment type="caution">
    <text evidence="4">The sequence shown here is derived from an EMBL/GenBank/DDBJ whole genome shotgun (WGS) entry which is preliminary data.</text>
</comment>
<dbReference type="RefSeq" id="WP_075648962.1">
    <property type="nucleotide sequence ID" value="NZ_MJMI01000080.1"/>
</dbReference>
<accession>A0ABX3FIK5</accession>
<keyword evidence="2" id="KW-1133">Transmembrane helix</keyword>
<dbReference type="InterPro" id="IPR029787">
    <property type="entry name" value="Nucleotide_cyclase"/>
</dbReference>
<dbReference type="EMBL" id="MJMI01000080">
    <property type="protein sequence ID" value="OLQ93995.1"/>
    <property type="molecule type" value="Genomic_DNA"/>
</dbReference>
<dbReference type="NCBIfam" id="TIGR00254">
    <property type="entry name" value="GGDEF"/>
    <property type="match status" value="1"/>
</dbReference>
<evidence type="ECO:0000256" key="1">
    <source>
        <dbReference type="ARBA" id="ARBA00012528"/>
    </source>
</evidence>
<evidence type="ECO:0000259" key="3">
    <source>
        <dbReference type="PROSITE" id="PS50887"/>
    </source>
</evidence>
<keyword evidence="2" id="KW-0812">Transmembrane</keyword>
<organism evidence="4 5">
    <name type="scientific">Vibrio ponticus</name>
    <dbReference type="NCBI Taxonomy" id="265668"/>
    <lineage>
        <taxon>Bacteria</taxon>
        <taxon>Pseudomonadati</taxon>
        <taxon>Pseudomonadota</taxon>
        <taxon>Gammaproteobacteria</taxon>
        <taxon>Vibrionales</taxon>
        <taxon>Vibrionaceae</taxon>
        <taxon>Vibrio</taxon>
    </lineage>
</organism>
<dbReference type="PROSITE" id="PS50887">
    <property type="entry name" value="GGDEF"/>
    <property type="match status" value="1"/>
</dbReference>
<dbReference type="Pfam" id="PF00990">
    <property type="entry name" value="GGDEF"/>
    <property type="match status" value="1"/>
</dbReference>
<dbReference type="Gene3D" id="3.30.70.270">
    <property type="match status" value="1"/>
</dbReference>
<proteinExistence type="predicted"/>
<sequence length="274" mass="31517">MRTLFNNQITHELSRSALKFSVVPILALAPVFALQIELESVYDYILEVTRLYFVIILASFTERIADSKIIRLGLALAIFNGTYDAITEIMYFERIVSNRYPFADALLDEAILIIAYGCIIIGLYNHLSQINKLSLTDNLTQCYTRSALKLIPKNSYQLFYLDLDKFKQINDVQGHNIGDRVLTIFGRRLIRCCDNLGYAFRVGGDEFIAIVDLEKAESFINTFTQACKIENIQFSYGTALCEDNNFDKAIRDADENLYEMKKFKDSQYPYNFQV</sequence>
<dbReference type="CDD" id="cd01949">
    <property type="entry name" value="GGDEF"/>
    <property type="match status" value="1"/>
</dbReference>
<dbReference type="InterPro" id="IPR000160">
    <property type="entry name" value="GGDEF_dom"/>
</dbReference>
<feature type="transmembrane region" description="Helical" evidence="2">
    <location>
        <begin position="72"/>
        <end position="90"/>
    </location>
</feature>
<feature type="transmembrane region" description="Helical" evidence="2">
    <location>
        <begin position="110"/>
        <end position="127"/>
    </location>
</feature>
<dbReference type="PANTHER" id="PTHR45138:SF6">
    <property type="entry name" value="DIGUANYLATE CYCLASE DGCN"/>
    <property type="match status" value="1"/>
</dbReference>
<dbReference type="InterPro" id="IPR050469">
    <property type="entry name" value="Diguanylate_Cyclase"/>
</dbReference>
<dbReference type="EC" id="2.7.7.65" evidence="1"/>
<dbReference type="PANTHER" id="PTHR45138">
    <property type="entry name" value="REGULATORY COMPONENTS OF SENSORY TRANSDUCTION SYSTEM"/>
    <property type="match status" value="1"/>
</dbReference>
<dbReference type="InterPro" id="IPR043128">
    <property type="entry name" value="Rev_trsase/Diguanyl_cyclase"/>
</dbReference>
<dbReference type="SUPFAM" id="SSF55073">
    <property type="entry name" value="Nucleotide cyclase"/>
    <property type="match status" value="1"/>
</dbReference>
<protein>
    <recommendedName>
        <fullName evidence="1">diguanylate cyclase</fullName>
        <ecNumber evidence="1">2.7.7.65</ecNumber>
    </recommendedName>
</protein>
<feature type="domain" description="GGDEF" evidence="3">
    <location>
        <begin position="154"/>
        <end position="273"/>
    </location>
</feature>
<dbReference type="Proteomes" id="UP000186206">
    <property type="component" value="Unassembled WGS sequence"/>
</dbReference>
<evidence type="ECO:0000313" key="5">
    <source>
        <dbReference type="Proteomes" id="UP000186206"/>
    </source>
</evidence>
<name>A0ABX3FIK5_9VIBR</name>
<evidence type="ECO:0000313" key="4">
    <source>
        <dbReference type="EMBL" id="OLQ93995.1"/>
    </source>
</evidence>
<reference evidence="4 5" key="1">
    <citation type="submission" date="2016-09" db="EMBL/GenBank/DDBJ databases">
        <title>Genomic Taxonomy of the Vibrionaceae.</title>
        <authorList>
            <person name="Gonzalez-Castillo A."/>
            <person name="Gomez-Gil B."/>
            <person name="Enciso-Ibarra K."/>
        </authorList>
    </citation>
    <scope>NUCLEOTIDE SEQUENCE [LARGE SCALE GENOMIC DNA]</scope>
    <source>
        <strain evidence="4 5">CAIM 1731</strain>
    </source>
</reference>
<evidence type="ECO:0000256" key="2">
    <source>
        <dbReference type="SAM" id="Phobius"/>
    </source>
</evidence>
<keyword evidence="2" id="KW-0472">Membrane</keyword>
<dbReference type="SMART" id="SM00267">
    <property type="entry name" value="GGDEF"/>
    <property type="match status" value="1"/>
</dbReference>